<organism evidence="1 2">
    <name type="scientific">Nitrosospira multiformis</name>
    <dbReference type="NCBI Taxonomy" id="1231"/>
    <lineage>
        <taxon>Bacteria</taxon>
        <taxon>Pseudomonadati</taxon>
        <taxon>Pseudomonadota</taxon>
        <taxon>Betaproteobacteria</taxon>
        <taxon>Nitrosomonadales</taxon>
        <taxon>Nitrosomonadaceae</taxon>
        <taxon>Nitrosospira</taxon>
    </lineage>
</organism>
<gene>
    <name evidence="1" type="ORF">SAMN05216417_102163</name>
</gene>
<evidence type="ECO:0000313" key="1">
    <source>
        <dbReference type="EMBL" id="SFU39030.1"/>
    </source>
</evidence>
<evidence type="ECO:0000313" key="2">
    <source>
        <dbReference type="Proteomes" id="UP000182649"/>
    </source>
</evidence>
<protein>
    <submittedName>
        <fullName evidence="1">Uncharacterized protein</fullName>
    </submittedName>
</protein>
<dbReference type="Proteomes" id="UP000182649">
    <property type="component" value="Unassembled WGS sequence"/>
</dbReference>
<reference evidence="1 2" key="1">
    <citation type="submission" date="2016-10" db="EMBL/GenBank/DDBJ databases">
        <authorList>
            <person name="de Groot N.N."/>
        </authorList>
    </citation>
    <scope>NUCLEOTIDE SEQUENCE [LARGE SCALE GENOMIC DNA]</scope>
    <source>
        <strain evidence="1 2">Nl14</strain>
    </source>
</reference>
<dbReference type="EMBL" id="FPBZ01000002">
    <property type="protein sequence ID" value="SFU39030.1"/>
    <property type="molecule type" value="Genomic_DNA"/>
</dbReference>
<dbReference type="AlphaFoldDB" id="A0A1I7FS69"/>
<sequence>MVAFQPESVTVTQHRFDMGSRATCISQYAQSQRTVSKHELRRLLCIMRDRVRLYLNVPDGKTLVTLYGIDS</sequence>
<accession>A0A1I7FS69</accession>
<proteinExistence type="predicted"/>
<name>A0A1I7FS69_9PROT</name>